<reference evidence="1 2" key="1">
    <citation type="submission" date="2021-06" db="EMBL/GenBank/DDBJ databases">
        <title>Caerostris extrusa draft genome.</title>
        <authorList>
            <person name="Kono N."/>
            <person name="Arakawa K."/>
        </authorList>
    </citation>
    <scope>NUCLEOTIDE SEQUENCE [LARGE SCALE GENOMIC DNA]</scope>
</reference>
<name>A0AAV4NEX0_CAEEX</name>
<accession>A0AAV4NEX0</accession>
<dbReference type="Proteomes" id="UP001054945">
    <property type="component" value="Unassembled WGS sequence"/>
</dbReference>
<proteinExistence type="predicted"/>
<comment type="caution">
    <text evidence="1">The sequence shown here is derived from an EMBL/GenBank/DDBJ whole genome shotgun (WGS) entry which is preliminary data.</text>
</comment>
<evidence type="ECO:0000313" key="2">
    <source>
        <dbReference type="Proteomes" id="UP001054945"/>
    </source>
</evidence>
<evidence type="ECO:0000313" key="1">
    <source>
        <dbReference type="EMBL" id="GIX82909.1"/>
    </source>
</evidence>
<protein>
    <submittedName>
        <fullName evidence="1">Uncharacterized protein</fullName>
    </submittedName>
</protein>
<organism evidence="1 2">
    <name type="scientific">Caerostris extrusa</name>
    <name type="common">Bark spider</name>
    <name type="synonym">Caerostris bankana</name>
    <dbReference type="NCBI Taxonomy" id="172846"/>
    <lineage>
        <taxon>Eukaryota</taxon>
        <taxon>Metazoa</taxon>
        <taxon>Ecdysozoa</taxon>
        <taxon>Arthropoda</taxon>
        <taxon>Chelicerata</taxon>
        <taxon>Arachnida</taxon>
        <taxon>Araneae</taxon>
        <taxon>Araneomorphae</taxon>
        <taxon>Entelegynae</taxon>
        <taxon>Araneoidea</taxon>
        <taxon>Araneidae</taxon>
        <taxon>Caerostris</taxon>
    </lineage>
</organism>
<sequence>MIRREFMLKWTKDNVNWKTALSSDEYHFNPDGSNGLKCCWRLRMEMDISWSTRLKDGFVIFWSAFTDSENMSHLVIIIMNTTMSSNLVVKLLAYEKLSSVWFGLSLYGHLVHTSG</sequence>
<dbReference type="EMBL" id="BPLR01020818">
    <property type="protein sequence ID" value="GIX82909.1"/>
    <property type="molecule type" value="Genomic_DNA"/>
</dbReference>
<keyword evidence="2" id="KW-1185">Reference proteome</keyword>
<dbReference type="AlphaFoldDB" id="A0AAV4NEX0"/>
<gene>
    <name evidence="1" type="ORF">CEXT_52611</name>
</gene>